<proteinExistence type="predicted"/>
<dbReference type="GO" id="GO:0005869">
    <property type="term" value="C:dynactin complex"/>
    <property type="evidence" value="ECO:0007669"/>
    <property type="project" value="InterPro"/>
</dbReference>
<dbReference type="GO" id="GO:0005737">
    <property type="term" value="C:cytoplasm"/>
    <property type="evidence" value="ECO:0007669"/>
    <property type="project" value="UniProtKB-SubCell"/>
</dbReference>
<evidence type="ECO:0000256" key="3">
    <source>
        <dbReference type="SAM" id="Coils"/>
    </source>
</evidence>
<dbReference type="OrthoDB" id="4977at2759"/>
<keyword evidence="2" id="KW-0963">Cytoplasm</keyword>
<gene>
    <name evidence="5" type="ORF">M407DRAFT_220326</name>
</gene>
<feature type="region of interest" description="Disordered" evidence="4">
    <location>
        <begin position="286"/>
        <end position="314"/>
    </location>
</feature>
<evidence type="ECO:0000256" key="2">
    <source>
        <dbReference type="ARBA" id="ARBA00022490"/>
    </source>
</evidence>
<feature type="compositionally biased region" description="Basic and acidic residues" evidence="4">
    <location>
        <begin position="45"/>
        <end position="67"/>
    </location>
</feature>
<evidence type="ECO:0000313" key="6">
    <source>
        <dbReference type="Proteomes" id="UP000054248"/>
    </source>
</evidence>
<name>A0A0C3Q9E9_9AGAM</name>
<keyword evidence="3" id="KW-0175">Coiled coil</keyword>
<evidence type="ECO:0000313" key="5">
    <source>
        <dbReference type="EMBL" id="KIO20564.1"/>
    </source>
</evidence>
<feature type="region of interest" description="Disordered" evidence="4">
    <location>
        <begin position="1"/>
        <end position="106"/>
    </location>
</feature>
<feature type="compositionally biased region" description="Acidic residues" evidence="4">
    <location>
        <begin position="19"/>
        <end position="37"/>
    </location>
</feature>
<dbReference type="GO" id="GO:0007017">
    <property type="term" value="P:microtubule-based process"/>
    <property type="evidence" value="ECO:0007669"/>
    <property type="project" value="InterPro"/>
</dbReference>
<feature type="coiled-coil region" evidence="3">
    <location>
        <begin position="387"/>
        <end position="414"/>
    </location>
</feature>
<dbReference type="PANTHER" id="PTHR15346">
    <property type="entry name" value="DYNACTIN SUBUNIT"/>
    <property type="match status" value="1"/>
</dbReference>
<feature type="region of interest" description="Disordered" evidence="4">
    <location>
        <begin position="163"/>
        <end position="213"/>
    </location>
</feature>
<comment type="subcellular location">
    <subcellularLocation>
        <location evidence="1">Cytoplasm</location>
    </subcellularLocation>
</comment>
<keyword evidence="6" id="KW-1185">Reference proteome</keyword>
<dbReference type="Pfam" id="PF04912">
    <property type="entry name" value="Dynamitin"/>
    <property type="match status" value="1"/>
</dbReference>
<protein>
    <submittedName>
        <fullName evidence="5">Uncharacterized protein</fullName>
    </submittedName>
</protein>
<evidence type="ECO:0000256" key="1">
    <source>
        <dbReference type="ARBA" id="ARBA00004496"/>
    </source>
</evidence>
<feature type="compositionally biased region" description="Basic and acidic residues" evidence="4">
    <location>
        <begin position="163"/>
        <end position="173"/>
    </location>
</feature>
<dbReference type="Proteomes" id="UP000054248">
    <property type="component" value="Unassembled WGS sequence"/>
</dbReference>
<accession>A0A0C3Q9E9</accession>
<dbReference type="STRING" id="1051891.A0A0C3Q9E9"/>
<dbReference type="InterPro" id="IPR028133">
    <property type="entry name" value="Dynamitin"/>
</dbReference>
<organism evidence="5 6">
    <name type="scientific">Tulasnella calospora MUT 4182</name>
    <dbReference type="NCBI Taxonomy" id="1051891"/>
    <lineage>
        <taxon>Eukaryota</taxon>
        <taxon>Fungi</taxon>
        <taxon>Dikarya</taxon>
        <taxon>Basidiomycota</taxon>
        <taxon>Agaricomycotina</taxon>
        <taxon>Agaricomycetes</taxon>
        <taxon>Cantharellales</taxon>
        <taxon>Tulasnellaceae</taxon>
        <taxon>Tulasnella</taxon>
    </lineage>
</organism>
<reference evidence="6" key="2">
    <citation type="submission" date="2015-01" db="EMBL/GenBank/DDBJ databases">
        <title>Evolutionary Origins and Diversification of the Mycorrhizal Mutualists.</title>
        <authorList>
            <consortium name="DOE Joint Genome Institute"/>
            <consortium name="Mycorrhizal Genomics Consortium"/>
            <person name="Kohler A."/>
            <person name="Kuo A."/>
            <person name="Nagy L.G."/>
            <person name="Floudas D."/>
            <person name="Copeland A."/>
            <person name="Barry K.W."/>
            <person name="Cichocki N."/>
            <person name="Veneault-Fourrey C."/>
            <person name="LaButti K."/>
            <person name="Lindquist E.A."/>
            <person name="Lipzen A."/>
            <person name="Lundell T."/>
            <person name="Morin E."/>
            <person name="Murat C."/>
            <person name="Riley R."/>
            <person name="Ohm R."/>
            <person name="Sun H."/>
            <person name="Tunlid A."/>
            <person name="Henrissat B."/>
            <person name="Grigoriev I.V."/>
            <person name="Hibbett D.S."/>
            <person name="Martin F."/>
        </authorList>
    </citation>
    <scope>NUCLEOTIDE SEQUENCE [LARGE SCALE GENOMIC DNA]</scope>
    <source>
        <strain evidence="6">MUT 4182</strain>
    </source>
</reference>
<evidence type="ECO:0000256" key="4">
    <source>
        <dbReference type="SAM" id="MobiDB-lite"/>
    </source>
</evidence>
<reference evidence="5 6" key="1">
    <citation type="submission" date="2014-04" db="EMBL/GenBank/DDBJ databases">
        <authorList>
            <consortium name="DOE Joint Genome Institute"/>
            <person name="Kuo A."/>
            <person name="Girlanda M."/>
            <person name="Perotto S."/>
            <person name="Kohler A."/>
            <person name="Nagy L.G."/>
            <person name="Floudas D."/>
            <person name="Copeland A."/>
            <person name="Barry K.W."/>
            <person name="Cichocki N."/>
            <person name="Veneault-Fourrey C."/>
            <person name="LaButti K."/>
            <person name="Lindquist E.A."/>
            <person name="Lipzen A."/>
            <person name="Lundell T."/>
            <person name="Morin E."/>
            <person name="Murat C."/>
            <person name="Sun H."/>
            <person name="Tunlid A."/>
            <person name="Henrissat B."/>
            <person name="Grigoriev I.V."/>
            <person name="Hibbett D.S."/>
            <person name="Martin F."/>
            <person name="Nordberg H.P."/>
            <person name="Cantor M.N."/>
            <person name="Hua S.X."/>
        </authorList>
    </citation>
    <scope>NUCLEOTIDE SEQUENCE [LARGE SCALE GENOMIC DNA]</scope>
    <source>
        <strain evidence="5 6">MUT 4182</strain>
    </source>
</reference>
<dbReference type="AlphaFoldDB" id="A0A0C3Q9E9"/>
<sequence length="420" mass="45561">MTSKYANLPDIDNARDVYETEDLDDELEKGQSDEDDNIVPLDLRPPGEELDGRRLPDRDDVGRFFRKAERKKPRRTVYTYPPSPTASRSPSPGDPASSTRGPPLRARLRALQQELSALESEISDPSNPLLLQEADVDTGEMLKGLVEVRGRLTSLSGTHIHGVRREELVEKAVRAAKPPPPSSADPKSTGAQPPTPSRPTHAGRTPSIGENKAIVEMDRRVAELEKLIGANNAAHDESSPLPPPLLPQINRMSNQLALLTQPRHIDSISRRIKVLVADLERQQAITKRAPNAAGGSSKDQKEAGSTSSAPAALPPDLAPILQRLSPLLPTIPHLLQRLRTLSTLHTSASSFASTLAALEDEQKKVHGSLAELDESVTEVEKSIAENVSRVEGNLKGMEARLDDLMGRLALLSSDSTKPAS</sequence>
<dbReference type="EMBL" id="KN823170">
    <property type="protein sequence ID" value="KIO20564.1"/>
    <property type="molecule type" value="Genomic_DNA"/>
</dbReference>
<dbReference type="HOGENOM" id="CLU_033559_0_0_1"/>